<keyword evidence="2" id="KW-1185">Reference proteome</keyword>
<accession>W7YAF2</accession>
<evidence type="ECO:0000313" key="1">
    <source>
        <dbReference type="EMBL" id="GAF05317.1"/>
    </source>
</evidence>
<dbReference type="RefSeq" id="WP_235208338.1">
    <property type="nucleotide sequence ID" value="NZ_BAMD01000079.1"/>
</dbReference>
<protein>
    <submittedName>
        <fullName evidence="1">Uncharacterized protein</fullName>
    </submittedName>
</protein>
<evidence type="ECO:0000313" key="2">
    <source>
        <dbReference type="Proteomes" id="UP000019402"/>
    </source>
</evidence>
<organism evidence="1 2">
    <name type="scientific">Saccharicrinis fermentans DSM 9555 = JCM 21142</name>
    <dbReference type="NCBI Taxonomy" id="869213"/>
    <lineage>
        <taxon>Bacteria</taxon>
        <taxon>Pseudomonadati</taxon>
        <taxon>Bacteroidota</taxon>
        <taxon>Bacteroidia</taxon>
        <taxon>Marinilabiliales</taxon>
        <taxon>Marinilabiliaceae</taxon>
        <taxon>Saccharicrinis</taxon>
    </lineage>
</organism>
<dbReference type="EMBL" id="BAMD01000079">
    <property type="protein sequence ID" value="GAF05317.1"/>
    <property type="molecule type" value="Genomic_DNA"/>
</dbReference>
<gene>
    <name evidence="1" type="ORF">JCM21142_104046</name>
</gene>
<name>W7YAF2_9BACT</name>
<dbReference type="AlphaFoldDB" id="W7YAF2"/>
<comment type="caution">
    <text evidence="1">The sequence shown here is derived from an EMBL/GenBank/DDBJ whole genome shotgun (WGS) entry which is preliminary data.</text>
</comment>
<dbReference type="Proteomes" id="UP000019402">
    <property type="component" value="Unassembled WGS sequence"/>
</dbReference>
<dbReference type="STRING" id="869213.GCA_000517085_00996"/>
<proteinExistence type="predicted"/>
<dbReference type="eggNOG" id="ENOG5032Z3E">
    <property type="taxonomic scope" value="Bacteria"/>
</dbReference>
<reference evidence="1 2" key="1">
    <citation type="journal article" date="2014" name="Genome Announc.">
        <title>Draft Genome Sequence of Cytophaga fermentans JCM 21142T, a Facultative Anaerobe Isolated from Marine Mud.</title>
        <authorList>
            <person name="Starns D."/>
            <person name="Oshima K."/>
            <person name="Suda W."/>
            <person name="Iino T."/>
            <person name="Yuki M."/>
            <person name="Inoue J."/>
            <person name="Kitamura K."/>
            <person name="Iida T."/>
            <person name="Darby A."/>
            <person name="Hattori M."/>
            <person name="Ohkuma M."/>
        </authorList>
    </citation>
    <scope>NUCLEOTIDE SEQUENCE [LARGE SCALE GENOMIC DNA]</scope>
    <source>
        <strain evidence="1 2">JCM 21142</strain>
    </source>
</reference>
<sequence length="67" mass="7965">MDIKLKRICIYPKDIQRITGKSEKSAQRLLTKMKKELGKEKHQFITVKEFAQYSGISIEIIQEYLYD</sequence>